<accession>A0A1Y6CZA8</accession>
<dbReference type="EMBL" id="FXAM01000001">
    <property type="protein sequence ID" value="SMF96008.1"/>
    <property type="molecule type" value="Genomic_DNA"/>
</dbReference>
<name>A0A1Y6CZA8_9GAMM</name>
<keyword evidence="2" id="KW-1185">Reference proteome</keyword>
<dbReference type="Proteomes" id="UP000192923">
    <property type="component" value="Unassembled WGS sequence"/>
</dbReference>
<dbReference type="SUPFAM" id="SSF53850">
    <property type="entry name" value="Periplasmic binding protein-like II"/>
    <property type="match status" value="1"/>
</dbReference>
<dbReference type="OrthoDB" id="34246at2"/>
<evidence type="ECO:0000313" key="1">
    <source>
        <dbReference type="EMBL" id="SMF96008.1"/>
    </source>
</evidence>
<sequence length="249" mass="27646">MVYNFTVSPDFGPEHLAGWYVFNTWLQRVLETAIHLEIYPDFDSQRRAIAEGKVDLIYANPYDASMLVREKGFVPLVRPKGKTDEAIIATGAHNDDIVTVEDLEPGARIATTSDPDVHMMGMIMLEPADLNADNVALVVSDNYVLVAKRLIRGECQAGIFLAEAFHDLSSMVKSQLKVLVRGEIQVVHHGLLLGPRLACYREPLLAALLGMASDEKGRGVLKSLGFAEWEVVDQEAMEFMIDLMDTLMV</sequence>
<dbReference type="RefSeq" id="WP_085214713.1">
    <property type="nucleotide sequence ID" value="NZ_FXAM01000001.1"/>
</dbReference>
<dbReference type="AlphaFoldDB" id="A0A1Y6CZA8"/>
<dbReference type="STRING" id="1760988.SAMN02949497_3387"/>
<protein>
    <submittedName>
        <fullName evidence="1">Phosphonate transport system substrate-binding protein</fullName>
    </submittedName>
</protein>
<evidence type="ECO:0000313" key="2">
    <source>
        <dbReference type="Proteomes" id="UP000192923"/>
    </source>
</evidence>
<organism evidence="1 2">
    <name type="scientific">Methylomagnum ishizawai</name>
    <dbReference type="NCBI Taxonomy" id="1760988"/>
    <lineage>
        <taxon>Bacteria</taxon>
        <taxon>Pseudomonadati</taxon>
        <taxon>Pseudomonadota</taxon>
        <taxon>Gammaproteobacteria</taxon>
        <taxon>Methylococcales</taxon>
        <taxon>Methylococcaceae</taxon>
        <taxon>Methylomagnum</taxon>
    </lineage>
</organism>
<proteinExistence type="predicted"/>
<gene>
    <name evidence="1" type="ORF">SAMN02949497_3387</name>
</gene>
<dbReference type="Pfam" id="PF12974">
    <property type="entry name" value="Phosphonate-bd"/>
    <property type="match status" value="1"/>
</dbReference>
<reference evidence="1 2" key="1">
    <citation type="submission" date="2016-12" db="EMBL/GenBank/DDBJ databases">
        <authorList>
            <person name="Song W.-J."/>
            <person name="Kurnit D.M."/>
        </authorList>
    </citation>
    <scope>NUCLEOTIDE SEQUENCE [LARGE SCALE GENOMIC DNA]</scope>
    <source>
        <strain evidence="1 2">175</strain>
    </source>
</reference>